<protein>
    <recommendedName>
        <fullName evidence="2">OTU domain-containing protein</fullName>
    </recommendedName>
</protein>
<dbReference type="Pfam" id="PF02338">
    <property type="entry name" value="OTU"/>
    <property type="match status" value="1"/>
</dbReference>
<feature type="compositionally biased region" description="Low complexity" evidence="1">
    <location>
        <begin position="424"/>
        <end position="438"/>
    </location>
</feature>
<dbReference type="PROSITE" id="PS50802">
    <property type="entry name" value="OTU"/>
    <property type="match status" value="1"/>
</dbReference>
<feature type="compositionally biased region" description="Polar residues" evidence="1">
    <location>
        <begin position="674"/>
        <end position="714"/>
    </location>
</feature>
<proteinExistence type="predicted"/>
<feature type="compositionally biased region" description="Pro residues" evidence="1">
    <location>
        <begin position="411"/>
        <end position="421"/>
    </location>
</feature>
<evidence type="ECO:0000256" key="1">
    <source>
        <dbReference type="SAM" id="MobiDB-lite"/>
    </source>
</evidence>
<organism evidence="3">
    <name type="scientific">viral metagenome</name>
    <dbReference type="NCBI Taxonomy" id="1070528"/>
    <lineage>
        <taxon>unclassified sequences</taxon>
        <taxon>metagenomes</taxon>
        <taxon>organismal metagenomes</taxon>
    </lineage>
</organism>
<dbReference type="Gene3D" id="3.90.70.80">
    <property type="match status" value="1"/>
</dbReference>
<feature type="compositionally biased region" description="Pro residues" evidence="1">
    <location>
        <begin position="921"/>
        <end position="932"/>
    </location>
</feature>
<accession>A0A6C0CXT3</accession>
<dbReference type="AlphaFoldDB" id="A0A6C0CXT3"/>
<feature type="compositionally biased region" description="Polar residues" evidence="1">
    <location>
        <begin position="935"/>
        <end position="944"/>
    </location>
</feature>
<dbReference type="EMBL" id="MN739499">
    <property type="protein sequence ID" value="QHT08584.1"/>
    <property type="molecule type" value="Genomic_DNA"/>
</dbReference>
<evidence type="ECO:0000313" key="3">
    <source>
        <dbReference type="EMBL" id="QHT08584.1"/>
    </source>
</evidence>
<dbReference type="CDD" id="cd22744">
    <property type="entry name" value="OTU"/>
    <property type="match status" value="1"/>
</dbReference>
<feature type="region of interest" description="Disordered" evidence="1">
    <location>
        <begin position="911"/>
        <end position="950"/>
    </location>
</feature>
<feature type="region of interest" description="Disordered" evidence="1">
    <location>
        <begin position="668"/>
        <end position="718"/>
    </location>
</feature>
<evidence type="ECO:0000259" key="2">
    <source>
        <dbReference type="PROSITE" id="PS50802"/>
    </source>
</evidence>
<sequence>MNLSKRKLNKIKVRKDNSRKKKHLRRNKKKFDNSKKKHNKKSHLKNKTLKIYFGGKTDGCEYKDMPFSYKFPAYFTKLSLEKKKDYINTYFDPNKNNICLQEARDQLFTYLKSYYRNTDPKPEDSVLVELKDLWENKLDQKKLSEDQRLSLALDLNDIKGQAPTPGKPVMSDSMRQKASEQDTANLIKLCEYIPLINDTNVYQENIDAISNEIKAKSTKSLIAKPTNLIRQVGNIDLYAVETTSEGDCMYSSFIYGLLLKQIGKWNQIPGWKPVKDETSGKCNYLGNLRGVLADYICKNKSQLNTMFDDIALQRAIERIINNKWGEETELKILARMFDVCLAVFKGNDIGNLKNINKNIEFYNKTGQEFTKDEGEGGTSDQDIKNICGNSVVYIIEYGNIHFQSVVPILNPVPPGTPPPPENLKQSSQQKPSSSSPKPSGIPDTSLDNIYPCSVDGINSELPDTEEEALKVLAKLDSILIHCNNESIDKFQTVIEFLEKYINDYETKFGKQPEYITEHCQGLFKGDYDYNIVPDDEEEALNKFTKFLEFIVDQESKPDFNCVGAANMALDIYIKKLEEKYGQDILFKNTMNAPSSTLGDCGDMFKGEMAPELVPNTKEAAIKKLKQYEAMLEKDKNEDGSRCESQITDALNIYKPKMEIMYPVEASRTDATGAPSGTSGPDATGAPSGTSGPDATGAPSGTSGPDATGAPSGTSGPEAISNEKIQEIFNFIQSNNEITQNKLIRFLVNKTNEDAILLRHVIGFDEPLTMSQIRETRNIAGKTSWSKNAQIYNSLMTSYEQMQSGGGKNIQKGGYGEMNSEAFTKFVNCGQYRDKSQNTFDCKNVNIPDNSGTSGTSGTFPLATATPVNDKNITLEINENQYSNDIKMVTVHMFVPKESQVIVKDYAKNTESEMISSLPDGLPAPEPIGPPPSGAIDSTSTTQASPLALPA</sequence>
<feature type="region of interest" description="Disordered" evidence="1">
    <location>
        <begin position="14"/>
        <end position="43"/>
    </location>
</feature>
<feature type="region of interest" description="Disordered" evidence="1">
    <location>
        <begin position="411"/>
        <end position="445"/>
    </location>
</feature>
<name>A0A6C0CXT3_9ZZZZ</name>
<reference evidence="3" key="1">
    <citation type="journal article" date="2020" name="Nature">
        <title>Giant virus diversity and host interactions through global metagenomics.</title>
        <authorList>
            <person name="Schulz F."/>
            <person name="Roux S."/>
            <person name="Paez-Espino D."/>
            <person name="Jungbluth S."/>
            <person name="Walsh D.A."/>
            <person name="Denef V.J."/>
            <person name="McMahon K.D."/>
            <person name="Konstantinidis K.T."/>
            <person name="Eloe-Fadrosh E.A."/>
            <person name="Kyrpides N.C."/>
            <person name="Woyke T."/>
        </authorList>
    </citation>
    <scope>NUCLEOTIDE SEQUENCE</scope>
    <source>
        <strain evidence="3">GVMAG-M-3300023109-53</strain>
    </source>
</reference>
<dbReference type="InterPro" id="IPR003323">
    <property type="entry name" value="OTU_dom"/>
</dbReference>
<feature type="domain" description="OTU" evidence="2">
    <location>
        <begin position="237"/>
        <end position="408"/>
    </location>
</feature>